<dbReference type="SUPFAM" id="SSF102405">
    <property type="entry name" value="MCP/YpsA-like"/>
    <property type="match status" value="1"/>
</dbReference>
<feature type="domain" description="DprA winged helix" evidence="3">
    <location>
        <begin position="314"/>
        <end position="367"/>
    </location>
</feature>
<protein>
    <submittedName>
        <fullName evidence="4">DNA-processing protein DprA</fullName>
    </submittedName>
</protein>
<comment type="caution">
    <text evidence="4">The sequence shown here is derived from an EMBL/GenBank/DDBJ whole genome shotgun (WGS) entry which is preliminary data.</text>
</comment>
<dbReference type="EMBL" id="BAABKE010000004">
    <property type="protein sequence ID" value="GAA5100120.1"/>
    <property type="molecule type" value="Genomic_DNA"/>
</dbReference>
<reference evidence="5" key="1">
    <citation type="journal article" date="2019" name="Int. J. Syst. Evol. Microbiol.">
        <title>The Global Catalogue of Microorganisms (GCM) 10K type strain sequencing project: providing services to taxonomists for standard genome sequencing and annotation.</title>
        <authorList>
            <consortium name="The Broad Institute Genomics Platform"/>
            <consortium name="The Broad Institute Genome Sequencing Center for Infectious Disease"/>
            <person name="Wu L."/>
            <person name="Ma J."/>
        </authorList>
    </citation>
    <scope>NUCLEOTIDE SEQUENCE [LARGE SCALE GENOMIC DNA]</scope>
    <source>
        <strain evidence="5">JCM 18424</strain>
    </source>
</reference>
<dbReference type="Pfam" id="PF02481">
    <property type="entry name" value="DNA_processg_A"/>
    <property type="match status" value="1"/>
</dbReference>
<dbReference type="Proteomes" id="UP001500631">
    <property type="component" value="Unassembled WGS sequence"/>
</dbReference>
<dbReference type="InterPro" id="IPR057666">
    <property type="entry name" value="DrpA_SLOG"/>
</dbReference>
<dbReference type="RefSeq" id="WP_077925533.1">
    <property type="nucleotide sequence ID" value="NZ_BAABKE010000004.1"/>
</dbReference>
<comment type="similarity">
    <text evidence="1">Belongs to the DprA/Smf family.</text>
</comment>
<sequence>MLIDWLTLYYTKNIGSKRLMQLVAHFDSATNAVNASNSEWRKAGMTDTVISSREEIARKKAEAAIHWKDTHDQHHIIVVTDDLYPELLRVSDDPPALLFLKGNPNILSRPQLGIVGTRHPTKEGEQNAYHFAKELGDYGFVITSGLAMGIDKSAHEGTLMSQSPTIAVLGTGLNEIYPKNHIKLAERIVMQGGCLVSEFPLHTPAIPNNFPKRNRIIAGLSLGVLVVEAADKSGSLITARLANESSREVFAIPSSIHNPQSKGCHKLIREGAKLVESTFDIFSELKHWLPNENQTAIQHPLPSSKKSIVMVAVAPPEDPLEKQIFDQLTQPLSIDDIVIQTSLEAHIVMQAISMMEIEGYIIRQDGQYFIQNHQSS</sequence>
<proteinExistence type="inferred from homology"/>
<keyword evidence="5" id="KW-1185">Reference proteome</keyword>
<dbReference type="PANTHER" id="PTHR43022">
    <property type="entry name" value="PROTEIN SMF"/>
    <property type="match status" value="1"/>
</dbReference>
<dbReference type="InterPro" id="IPR036388">
    <property type="entry name" value="WH-like_DNA-bd_sf"/>
</dbReference>
<evidence type="ECO:0000259" key="2">
    <source>
        <dbReference type="Pfam" id="PF02481"/>
    </source>
</evidence>
<dbReference type="NCBIfam" id="TIGR00732">
    <property type="entry name" value="dprA"/>
    <property type="match status" value="1"/>
</dbReference>
<evidence type="ECO:0000259" key="3">
    <source>
        <dbReference type="Pfam" id="PF17782"/>
    </source>
</evidence>
<dbReference type="Pfam" id="PF17782">
    <property type="entry name" value="WHD_DprA"/>
    <property type="match status" value="1"/>
</dbReference>
<organism evidence="4 5">
    <name type="scientific">Wohlfahrtiimonas larvae</name>
    <dbReference type="NCBI Taxonomy" id="1157986"/>
    <lineage>
        <taxon>Bacteria</taxon>
        <taxon>Pseudomonadati</taxon>
        <taxon>Pseudomonadota</taxon>
        <taxon>Gammaproteobacteria</taxon>
        <taxon>Cardiobacteriales</taxon>
        <taxon>Ignatzschineriaceae</taxon>
        <taxon>Wohlfahrtiimonas</taxon>
    </lineage>
</organism>
<feature type="domain" description="Smf/DprA SLOG" evidence="2">
    <location>
        <begin position="76"/>
        <end position="285"/>
    </location>
</feature>
<dbReference type="InterPro" id="IPR041614">
    <property type="entry name" value="DprA_WH"/>
</dbReference>
<evidence type="ECO:0000256" key="1">
    <source>
        <dbReference type="ARBA" id="ARBA00006525"/>
    </source>
</evidence>
<dbReference type="PANTHER" id="PTHR43022:SF1">
    <property type="entry name" value="PROTEIN SMF"/>
    <property type="match status" value="1"/>
</dbReference>
<gene>
    <name evidence="4" type="primary">dprA</name>
    <name evidence="4" type="ORF">GCM10023338_14500</name>
</gene>
<name>A0ABP9MUW5_9GAMM</name>
<dbReference type="Gene3D" id="1.10.10.10">
    <property type="entry name" value="Winged helix-like DNA-binding domain superfamily/Winged helix DNA-binding domain"/>
    <property type="match status" value="1"/>
</dbReference>
<evidence type="ECO:0000313" key="4">
    <source>
        <dbReference type="EMBL" id="GAA5100120.1"/>
    </source>
</evidence>
<accession>A0ABP9MUW5</accession>
<evidence type="ECO:0000313" key="5">
    <source>
        <dbReference type="Proteomes" id="UP001500631"/>
    </source>
</evidence>
<dbReference type="Gene3D" id="3.40.50.450">
    <property type="match status" value="1"/>
</dbReference>
<dbReference type="InterPro" id="IPR003488">
    <property type="entry name" value="DprA"/>
</dbReference>